<feature type="coiled-coil region" evidence="1">
    <location>
        <begin position="1"/>
        <end position="199"/>
    </location>
</feature>
<dbReference type="InterPro" id="IPR019152">
    <property type="entry name" value="DUF2046"/>
</dbReference>
<evidence type="ECO:0000256" key="2">
    <source>
        <dbReference type="SAM" id="MobiDB-lite"/>
    </source>
</evidence>
<evidence type="ECO:0000313" key="3">
    <source>
        <dbReference type="EMBL" id="CAL5224707.1"/>
    </source>
</evidence>
<name>A0ABP1G2N0_9CHLO</name>
<reference evidence="3 4" key="1">
    <citation type="submission" date="2024-06" db="EMBL/GenBank/DDBJ databases">
        <authorList>
            <person name="Kraege A."/>
            <person name="Thomma B."/>
        </authorList>
    </citation>
    <scope>NUCLEOTIDE SEQUENCE [LARGE SCALE GENOMIC DNA]</scope>
</reference>
<gene>
    <name evidence="3" type="primary">g7436</name>
    <name evidence="3" type="ORF">VP750_LOCUS6366</name>
</gene>
<dbReference type="Pfam" id="PF09755">
    <property type="entry name" value="DUF2046"/>
    <property type="match status" value="1"/>
</dbReference>
<dbReference type="PANTHER" id="PTHR15276">
    <property type="entry name" value="H4 D10S170 PROTEIN-RELATED"/>
    <property type="match status" value="1"/>
</dbReference>
<accession>A0ABP1G2N0</accession>
<keyword evidence="1" id="KW-0175">Coiled coil</keyword>
<organism evidence="3 4">
    <name type="scientific">Coccomyxa viridis</name>
    <dbReference type="NCBI Taxonomy" id="1274662"/>
    <lineage>
        <taxon>Eukaryota</taxon>
        <taxon>Viridiplantae</taxon>
        <taxon>Chlorophyta</taxon>
        <taxon>core chlorophytes</taxon>
        <taxon>Trebouxiophyceae</taxon>
        <taxon>Trebouxiophyceae incertae sedis</taxon>
        <taxon>Coccomyxaceae</taxon>
        <taxon>Coccomyxa</taxon>
    </lineage>
</organism>
<proteinExistence type="predicted"/>
<feature type="compositionally biased region" description="Basic and acidic residues" evidence="2">
    <location>
        <begin position="254"/>
        <end position="264"/>
    </location>
</feature>
<feature type="region of interest" description="Disordered" evidence="2">
    <location>
        <begin position="250"/>
        <end position="275"/>
    </location>
</feature>
<keyword evidence="4" id="KW-1185">Reference proteome</keyword>
<sequence>MEDHEGDVLKLRDELQRTQNELEQERRKSNGLAQALQREKEQHFIVQQQIEQEEEHIANRLLKRLDQLKQEKQNLATECEIEEEYLVNNLQKRIGKLHLEKGQLEQSLALLQRKLEELRAEQGKMAHEKEVLENQLEAEQEYIVHKLQKQAAHIAAERQALQLEKGDLKRQVGELTLAVARLNNEKVMLEQSMEMEEEGIVNRLQRVIETVMARNKMLEACLESHGVNVKELHPPPVDMSTELCYNTATSRGPMRMDSHMRRNSGELWSGGSGRSDLSVSDMRLRHSHLQEQPSMHTSSDA</sequence>
<dbReference type="EMBL" id="CAXHTA020000011">
    <property type="protein sequence ID" value="CAL5224707.1"/>
    <property type="molecule type" value="Genomic_DNA"/>
</dbReference>
<comment type="caution">
    <text evidence="3">The sequence shown here is derived from an EMBL/GenBank/DDBJ whole genome shotgun (WGS) entry which is preliminary data.</text>
</comment>
<dbReference type="Proteomes" id="UP001497392">
    <property type="component" value="Unassembled WGS sequence"/>
</dbReference>
<evidence type="ECO:0000313" key="4">
    <source>
        <dbReference type="Proteomes" id="UP001497392"/>
    </source>
</evidence>
<dbReference type="PANTHER" id="PTHR15276:SF0">
    <property type="entry name" value="COILED-COIL DOMAIN-CONTAINING PROTEIN 6"/>
    <property type="match status" value="1"/>
</dbReference>
<evidence type="ECO:0000256" key="1">
    <source>
        <dbReference type="SAM" id="Coils"/>
    </source>
</evidence>
<protein>
    <submittedName>
        <fullName evidence="3">G7436 protein</fullName>
    </submittedName>
</protein>